<feature type="transmembrane region" description="Helical" evidence="1">
    <location>
        <begin position="39"/>
        <end position="61"/>
    </location>
</feature>
<dbReference type="AlphaFoldDB" id="A0A501W740"/>
<keyword evidence="1" id="KW-1133">Transmembrane helix</keyword>
<dbReference type="OrthoDB" id="9885379at2"/>
<keyword evidence="1" id="KW-0472">Membrane</keyword>
<reference evidence="2 3" key="1">
    <citation type="submission" date="2019-06" db="EMBL/GenBank/DDBJ databases">
        <title>A novel bacterium of genus Pontibacter, isolated from marine sediment.</title>
        <authorList>
            <person name="Huang H."/>
            <person name="Mo K."/>
            <person name="Hu Y."/>
        </authorList>
    </citation>
    <scope>NUCLEOTIDE SEQUENCE [LARGE SCALE GENOMIC DNA]</scope>
    <source>
        <strain evidence="2 3">HB172049</strain>
    </source>
</reference>
<feature type="transmembrane region" description="Helical" evidence="1">
    <location>
        <begin position="81"/>
        <end position="103"/>
    </location>
</feature>
<feature type="transmembrane region" description="Helical" evidence="1">
    <location>
        <begin position="12"/>
        <end position="33"/>
    </location>
</feature>
<dbReference type="RefSeq" id="WP_140623155.1">
    <property type="nucleotide sequence ID" value="NZ_VFRQ01000011.1"/>
</dbReference>
<organism evidence="2 3">
    <name type="scientific">Pontibacter mangrovi</name>
    <dbReference type="NCBI Taxonomy" id="2589816"/>
    <lineage>
        <taxon>Bacteria</taxon>
        <taxon>Pseudomonadati</taxon>
        <taxon>Bacteroidota</taxon>
        <taxon>Cytophagia</taxon>
        <taxon>Cytophagales</taxon>
        <taxon>Hymenobacteraceae</taxon>
        <taxon>Pontibacter</taxon>
    </lineage>
</organism>
<proteinExistence type="predicted"/>
<evidence type="ECO:0000313" key="3">
    <source>
        <dbReference type="Proteomes" id="UP000316727"/>
    </source>
</evidence>
<evidence type="ECO:0000256" key="1">
    <source>
        <dbReference type="SAM" id="Phobius"/>
    </source>
</evidence>
<gene>
    <name evidence="2" type="ORF">FJM65_17695</name>
</gene>
<protein>
    <submittedName>
        <fullName evidence="2">Uncharacterized protein</fullName>
    </submittedName>
</protein>
<sequence>MIHILKEYLQLGRSVVISVFITFFFIGISFNRLLLPEAIFTLILFLLAVYGIASFSSLVYWTSSEWSELNKERKSKKILKVAVLALLLTVQIWLVGKVLMIYFRF</sequence>
<accession>A0A501W740</accession>
<evidence type="ECO:0000313" key="2">
    <source>
        <dbReference type="EMBL" id="TPE42647.1"/>
    </source>
</evidence>
<name>A0A501W740_9BACT</name>
<dbReference type="EMBL" id="VFRQ01000011">
    <property type="protein sequence ID" value="TPE42647.1"/>
    <property type="molecule type" value="Genomic_DNA"/>
</dbReference>
<keyword evidence="1" id="KW-0812">Transmembrane</keyword>
<keyword evidence="3" id="KW-1185">Reference proteome</keyword>
<dbReference type="Proteomes" id="UP000316727">
    <property type="component" value="Unassembled WGS sequence"/>
</dbReference>
<comment type="caution">
    <text evidence="2">The sequence shown here is derived from an EMBL/GenBank/DDBJ whole genome shotgun (WGS) entry which is preliminary data.</text>
</comment>